<dbReference type="GO" id="GO:0005739">
    <property type="term" value="C:mitochondrion"/>
    <property type="evidence" value="ECO:0007669"/>
    <property type="project" value="TreeGrafter"/>
</dbReference>
<gene>
    <name evidence="4" type="ORF">WN48_07957</name>
</gene>
<dbReference type="AlphaFoldDB" id="A0A310STG6"/>
<dbReference type="Gene3D" id="1.25.40.10">
    <property type="entry name" value="Tetratricopeptide repeat domain"/>
    <property type="match status" value="1"/>
</dbReference>
<accession>A0A310STG6</accession>
<evidence type="ECO:0000256" key="2">
    <source>
        <dbReference type="PROSITE-ProRule" id="PRU00708"/>
    </source>
</evidence>
<dbReference type="PANTHER" id="PTHR46669">
    <property type="entry name" value="LEUCINE-RICH PPR MOTIF-CONTAINING PROTEIN, MITOCHONDRIAL"/>
    <property type="match status" value="1"/>
</dbReference>
<dbReference type="GO" id="GO:0003730">
    <property type="term" value="F:mRNA 3'-UTR binding"/>
    <property type="evidence" value="ECO:0007669"/>
    <property type="project" value="TreeGrafter"/>
</dbReference>
<dbReference type="InterPro" id="IPR033490">
    <property type="entry name" value="LRP130"/>
</dbReference>
<proteinExistence type="predicted"/>
<dbReference type="NCBIfam" id="TIGR00756">
    <property type="entry name" value="PPR"/>
    <property type="match status" value="1"/>
</dbReference>
<keyword evidence="5" id="KW-1185">Reference proteome</keyword>
<dbReference type="InterPro" id="IPR033443">
    <property type="entry name" value="PROP1-like_PPR_dom"/>
</dbReference>
<dbReference type="EMBL" id="KQ760551">
    <property type="protein sequence ID" value="OAD59837.1"/>
    <property type="molecule type" value="Genomic_DNA"/>
</dbReference>
<dbReference type="Pfam" id="PF17177">
    <property type="entry name" value="PPR_long"/>
    <property type="match status" value="1"/>
</dbReference>
<reference evidence="4 5" key="1">
    <citation type="submission" date="2015-07" db="EMBL/GenBank/DDBJ databases">
        <title>The genome of Eufriesea mexicana.</title>
        <authorList>
            <person name="Pan H."/>
            <person name="Kapheim K."/>
        </authorList>
    </citation>
    <scope>NUCLEOTIDE SEQUENCE [LARGE SCALE GENOMIC DNA]</scope>
    <source>
        <strain evidence="4">0111107269</strain>
        <tissue evidence="4">Whole body</tissue>
    </source>
</reference>
<dbReference type="GO" id="GO:0005634">
    <property type="term" value="C:nucleus"/>
    <property type="evidence" value="ECO:0007669"/>
    <property type="project" value="TreeGrafter"/>
</dbReference>
<dbReference type="PROSITE" id="PS51375">
    <property type="entry name" value="PPR"/>
    <property type="match status" value="1"/>
</dbReference>
<protein>
    <submittedName>
        <fullName evidence="4">Leucine-rich PPR motif-containing protein, mitochondrial</fullName>
    </submittedName>
</protein>
<evidence type="ECO:0000259" key="3">
    <source>
        <dbReference type="Pfam" id="PF17177"/>
    </source>
</evidence>
<evidence type="ECO:0000313" key="4">
    <source>
        <dbReference type="EMBL" id="OAD59837.1"/>
    </source>
</evidence>
<dbReference type="InterPro" id="IPR011990">
    <property type="entry name" value="TPR-like_helical_dom_sf"/>
</dbReference>
<dbReference type="GO" id="GO:0070129">
    <property type="term" value="P:regulation of mitochondrial translation"/>
    <property type="evidence" value="ECO:0007669"/>
    <property type="project" value="TreeGrafter"/>
</dbReference>
<name>A0A310STG6_9HYME</name>
<evidence type="ECO:0000256" key="1">
    <source>
        <dbReference type="ARBA" id="ARBA00022737"/>
    </source>
</evidence>
<evidence type="ECO:0000313" key="5">
    <source>
        <dbReference type="Proteomes" id="UP000250275"/>
    </source>
</evidence>
<dbReference type="PANTHER" id="PTHR46669:SF1">
    <property type="entry name" value="LEUCINE-RICH PPR MOTIF-CONTAINING PROTEIN, MITOCHONDRIAL"/>
    <property type="match status" value="1"/>
</dbReference>
<feature type="domain" description="PROP1-like PPR" evidence="3">
    <location>
        <begin position="34"/>
        <end position="168"/>
    </location>
</feature>
<dbReference type="OrthoDB" id="185373at2759"/>
<feature type="repeat" description="PPR" evidence="2">
    <location>
        <begin position="73"/>
        <end position="107"/>
    </location>
</feature>
<dbReference type="Proteomes" id="UP000250275">
    <property type="component" value="Unassembled WGS sequence"/>
</dbReference>
<sequence>MLSLLQWCNYITDCLPLEKIKLGQSLWLFLTVYDFKVSTEHYNALLKLYVDNEHTFSTAKLMTDMYSKQIYPNKQSYDMCIKYCCKKGNIDEALKLIQDMKMYRINISESVLNSLMIGYSQSGDILSINEIKNVMKQNKLSSRGDTYAAVLYVYAVLNDINKVKETIENCYLKNIYFDNQIILNTIYIFVKNNHLKDIRTVYQYLIKKRMITNCEVQIILKLLDINYSIAIDILVIISLDNNHPHFKNIITLILKHLVNNRVALEDIIKLFVCFKDESIFRKSLLVLLYYSLLKCDNLSLSVLKICKNHYLIKPHYFWPLLVRQAYKYNLQGILDILQIMINDFNIKPCVDTITDYILPFIFGDIHNIRNVLIKHRVNATVVNNAYVLFMLRRYKIKTAAKYMKYFQDKYFYKIISVDLRYVLVSTTDVMNFIFISSNLVEDTNSYKSCMMTDQWCNIKLVPMDRQFYDCILDFPFTETWFKRVRS</sequence>
<keyword evidence="1" id="KW-0677">Repeat</keyword>
<organism evidence="4 5">
    <name type="scientific">Eufriesea mexicana</name>
    <dbReference type="NCBI Taxonomy" id="516756"/>
    <lineage>
        <taxon>Eukaryota</taxon>
        <taxon>Metazoa</taxon>
        <taxon>Ecdysozoa</taxon>
        <taxon>Arthropoda</taxon>
        <taxon>Hexapoda</taxon>
        <taxon>Insecta</taxon>
        <taxon>Pterygota</taxon>
        <taxon>Neoptera</taxon>
        <taxon>Endopterygota</taxon>
        <taxon>Hymenoptera</taxon>
        <taxon>Apocrita</taxon>
        <taxon>Aculeata</taxon>
        <taxon>Apoidea</taxon>
        <taxon>Anthophila</taxon>
        <taxon>Apidae</taxon>
        <taxon>Eufriesea</taxon>
    </lineage>
</organism>
<dbReference type="InterPro" id="IPR002885">
    <property type="entry name" value="PPR_rpt"/>
</dbReference>